<dbReference type="PANTHER" id="PTHR33693:SF1">
    <property type="entry name" value="TYPE-4 URACIL-DNA GLYCOSYLASE"/>
    <property type="match status" value="1"/>
</dbReference>
<keyword evidence="7" id="KW-0234">DNA repair</keyword>
<sequence length="204" mass="22442">MSDRQLALIRHREELLACVRCPAMIGPVVSGLPVLSPVMLVGQAPGAKEGPAGKPFAWTAGKTLFRWFASVGLEEERFRQRVYMAAVCRCFPGKNPKGGDRPPSPREIESCGGWLQREIELLQPRLVLPVGKMAIALFLPPAPLAEQVGRQFRVEKHGIAMDVIPLPHPSGASPWHRMEPGLSLLRQALQQVDAHPAWRDARTG</sequence>
<organism evidence="9 10">
    <name type="scientific">Methylogaea oryzae</name>
    <dbReference type="NCBI Taxonomy" id="1295382"/>
    <lineage>
        <taxon>Bacteria</taxon>
        <taxon>Pseudomonadati</taxon>
        <taxon>Pseudomonadota</taxon>
        <taxon>Gammaproteobacteria</taxon>
        <taxon>Methylococcales</taxon>
        <taxon>Methylococcaceae</taxon>
        <taxon>Methylogaea</taxon>
    </lineage>
</organism>
<keyword evidence="3" id="KW-0227">DNA damage</keyword>
<dbReference type="Pfam" id="PF03167">
    <property type="entry name" value="UDG"/>
    <property type="match status" value="1"/>
</dbReference>
<keyword evidence="10" id="KW-1185">Reference proteome</keyword>
<dbReference type="Gene3D" id="3.40.470.10">
    <property type="entry name" value="Uracil-DNA glycosylase-like domain"/>
    <property type="match status" value="1"/>
</dbReference>
<dbReference type="InterPro" id="IPR051536">
    <property type="entry name" value="UDG_Type-4/5"/>
</dbReference>
<accession>A0A8D4VSR6</accession>
<feature type="domain" description="Uracil-DNA glycosylase-like" evidence="8">
    <location>
        <begin position="30"/>
        <end position="189"/>
    </location>
</feature>
<dbReference type="SMART" id="SM00986">
    <property type="entry name" value="UDG"/>
    <property type="match status" value="1"/>
</dbReference>
<dbReference type="Proteomes" id="UP000824988">
    <property type="component" value="Chromosome"/>
</dbReference>
<keyword evidence="6" id="KW-0411">Iron-sulfur</keyword>
<evidence type="ECO:0000256" key="6">
    <source>
        <dbReference type="ARBA" id="ARBA00023014"/>
    </source>
</evidence>
<reference evidence="9" key="1">
    <citation type="submission" date="2019-06" db="EMBL/GenBank/DDBJ databases">
        <title>Complete genome sequence of Methylogaea oryzae strain JCM16910.</title>
        <authorList>
            <person name="Asakawa S."/>
        </authorList>
    </citation>
    <scope>NUCLEOTIDE SEQUENCE</scope>
    <source>
        <strain evidence="9">E10</strain>
    </source>
</reference>
<evidence type="ECO:0000256" key="5">
    <source>
        <dbReference type="ARBA" id="ARBA00023004"/>
    </source>
</evidence>
<dbReference type="GO" id="GO:0046872">
    <property type="term" value="F:metal ion binding"/>
    <property type="evidence" value="ECO:0007669"/>
    <property type="project" value="UniProtKB-KW"/>
</dbReference>
<dbReference type="EMBL" id="AP019782">
    <property type="protein sequence ID" value="BBL71892.1"/>
    <property type="molecule type" value="Genomic_DNA"/>
</dbReference>
<evidence type="ECO:0000259" key="8">
    <source>
        <dbReference type="SMART" id="SM00986"/>
    </source>
</evidence>
<dbReference type="PANTHER" id="PTHR33693">
    <property type="entry name" value="TYPE-5 URACIL-DNA GLYCOSYLASE"/>
    <property type="match status" value="1"/>
</dbReference>
<proteinExistence type="predicted"/>
<keyword evidence="4" id="KW-0378">Hydrolase</keyword>
<evidence type="ECO:0000256" key="3">
    <source>
        <dbReference type="ARBA" id="ARBA00022763"/>
    </source>
</evidence>
<dbReference type="CDD" id="cd10033">
    <property type="entry name" value="UDG_like"/>
    <property type="match status" value="1"/>
</dbReference>
<evidence type="ECO:0000313" key="10">
    <source>
        <dbReference type="Proteomes" id="UP000824988"/>
    </source>
</evidence>
<dbReference type="AlphaFoldDB" id="A0A8D4VSR6"/>
<dbReference type="GO" id="GO:0097506">
    <property type="term" value="F:deaminated base DNA N-glycosylase activity"/>
    <property type="evidence" value="ECO:0007669"/>
    <property type="project" value="UniProtKB-ARBA"/>
</dbReference>
<dbReference type="SMART" id="SM00987">
    <property type="entry name" value="UreE_C"/>
    <property type="match status" value="1"/>
</dbReference>
<evidence type="ECO:0000256" key="2">
    <source>
        <dbReference type="ARBA" id="ARBA00022723"/>
    </source>
</evidence>
<keyword evidence="2" id="KW-0479">Metal-binding</keyword>
<dbReference type="KEGG" id="moz:MoryE10_24980"/>
<evidence type="ECO:0000256" key="1">
    <source>
        <dbReference type="ARBA" id="ARBA00022485"/>
    </source>
</evidence>
<evidence type="ECO:0000256" key="4">
    <source>
        <dbReference type="ARBA" id="ARBA00022801"/>
    </source>
</evidence>
<dbReference type="GO" id="GO:0006281">
    <property type="term" value="P:DNA repair"/>
    <property type="evidence" value="ECO:0007669"/>
    <property type="project" value="UniProtKB-KW"/>
</dbReference>
<dbReference type="InterPro" id="IPR005122">
    <property type="entry name" value="Uracil-DNA_glycosylase-like"/>
</dbReference>
<keyword evidence="5" id="KW-0408">Iron</keyword>
<keyword evidence="1" id="KW-0004">4Fe-4S</keyword>
<name>A0A8D4VSR6_9GAMM</name>
<protein>
    <submittedName>
        <fullName evidence="9">Uracil-DNA glycosylase</fullName>
    </submittedName>
</protein>
<gene>
    <name evidence="9" type="ORF">MoryE10_24980</name>
</gene>
<evidence type="ECO:0000313" key="9">
    <source>
        <dbReference type="EMBL" id="BBL71892.1"/>
    </source>
</evidence>
<evidence type="ECO:0000256" key="7">
    <source>
        <dbReference type="ARBA" id="ARBA00023204"/>
    </source>
</evidence>
<dbReference type="InterPro" id="IPR036895">
    <property type="entry name" value="Uracil-DNA_glycosylase-like_sf"/>
</dbReference>
<dbReference type="GO" id="GO:0051539">
    <property type="term" value="F:4 iron, 4 sulfur cluster binding"/>
    <property type="evidence" value="ECO:0007669"/>
    <property type="project" value="UniProtKB-KW"/>
</dbReference>
<dbReference type="SUPFAM" id="SSF52141">
    <property type="entry name" value="Uracil-DNA glycosylase-like"/>
    <property type="match status" value="1"/>
</dbReference>